<reference evidence="4 5" key="1">
    <citation type="submission" date="2015-03" db="EMBL/GenBank/DDBJ databases">
        <title>Genome Sequence of Kiloniella spongiae MEBiC09566, isolated from a marine sponge.</title>
        <authorList>
            <person name="Shao Z."/>
            <person name="Wang L."/>
            <person name="Li X."/>
        </authorList>
    </citation>
    <scope>NUCLEOTIDE SEQUENCE [LARGE SCALE GENOMIC DNA]</scope>
    <source>
        <strain evidence="4 5">MEBiC09566</strain>
    </source>
</reference>
<dbReference type="RefSeq" id="WP_047765624.1">
    <property type="nucleotide sequence ID" value="NZ_LAQL01000016.1"/>
</dbReference>
<keyword evidence="5" id="KW-1185">Reference proteome</keyword>
<dbReference type="Gene3D" id="3.60.40.10">
    <property type="entry name" value="PPM-type phosphatase domain"/>
    <property type="match status" value="1"/>
</dbReference>
<dbReference type="EMBL" id="LAQL01000016">
    <property type="protein sequence ID" value="KLN59392.1"/>
    <property type="molecule type" value="Genomic_DNA"/>
</dbReference>
<comment type="caution">
    <text evidence="4">The sequence shown here is derived from an EMBL/GenBank/DDBJ whole genome shotgun (WGS) entry which is preliminary data.</text>
</comment>
<dbReference type="AlphaFoldDB" id="A0A0H2MF60"/>
<dbReference type="PROSITE" id="PS50110">
    <property type="entry name" value="RESPONSE_REGULATORY"/>
    <property type="match status" value="1"/>
</dbReference>
<evidence type="ECO:0000256" key="1">
    <source>
        <dbReference type="ARBA" id="ARBA00022801"/>
    </source>
</evidence>
<dbReference type="SMART" id="SM00331">
    <property type="entry name" value="PP2C_SIG"/>
    <property type="match status" value="1"/>
</dbReference>
<dbReference type="GO" id="GO:0016791">
    <property type="term" value="F:phosphatase activity"/>
    <property type="evidence" value="ECO:0007669"/>
    <property type="project" value="TreeGrafter"/>
</dbReference>
<dbReference type="SMART" id="SM00448">
    <property type="entry name" value="REC"/>
    <property type="match status" value="1"/>
</dbReference>
<feature type="modified residue" description="4-aspartylphosphate" evidence="2">
    <location>
        <position position="65"/>
    </location>
</feature>
<evidence type="ECO:0000313" key="4">
    <source>
        <dbReference type="EMBL" id="KLN59392.1"/>
    </source>
</evidence>
<dbReference type="CDD" id="cd00156">
    <property type="entry name" value="REC"/>
    <property type="match status" value="1"/>
</dbReference>
<dbReference type="InterPro" id="IPR011006">
    <property type="entry name" value="CheY-like_superfamily"/>
</dbReference>
<keyword evidence="2" id="KW-0597">Phosphoprotein</keyword>
<dbReference type="PANTHER" id="PTHR43156">
    <property type="entry name" value="STAGE II SPORULATION PROTEIN E-RELATED"/>
    <property type="match status" value="1"/>
</dbReference>
<evidence type="ECO:0000256" key="2">
    <source>
        <dbReference type="PROSITE-ProRule" id="PRU00169"/>
    </source>
</evidence>
<dbReference type="STRING" id="1489064.WH96_18010"/>
<dbReference type="PANTHER" id="PTHR43156:SF2">
    <property type="entry name" value="STAGE II SPORULATION PROTEIN E"/>
    <property type="match status" value="1"/>
</dbReference>
<dbReference type="Pfam" id="PF00072">
    <property type="entry name" value="Response_reg"/>
    <property type="match status" value="1"/>
</dbReference>
<keyword evidence="1" id="KW-0378">Hydrolase</keyword>
<feature type="domain" description="Response regulatory" evidence="3">
    <location>
        <begin position="15"/>
        <end position="132"/>
    </location>
</feature>
<gene>
    <name evidence="4" type="ORF">WH96_18010</name>
</gene>
<name>A0A0H2MF60_9PROT</name>
<organism evidence="4 5">
    <name type="scientific">Kiloniella spongiae</name>
    <dbReference type="NCBI Taxonomy" id="1489064"/>
    <lineage>
        <taxon>Bacteria</taxon>
        <taxon>Pseudomonadati</taxon>
        <taxon>Pseudomonadota</taxon>
        <taxon>Alphaproteobacteria</taxon>
        <taxon>Rhodospirillales</taxon>
        <taxon>Kiloniellaceae</taxon>
        <taxon>Kiloniella</taxon>
    </lineage>
</organism>
<protein>
    <recommendedName>
        <fullName evidence="3">Response regulatory domain-containing protein</fullName>
    </recommendedName>
</protein>
<proteinExistence type="predicted"/>
<dbReference type="InterPro" id="IPR001932">
    <property type="entry name" value="PPM-type_phosphatase-like_dom"/>
</dbReference>
<evidence type="ECO:0000313" key="5">
    <source>
        <dbReference type="Proteomes" id="UP000035444"/>
    </source>
</evidence>
<dbReference type="OrthoDB" id="9800897at2"/>
<dbReference type="InterPro" id="IPR036457">
    <property type="entry name" value="PPM-type-like_dom_sf"/>
</dbReference>
<dbReference type="SUPFAM" id="SSF52172">
    <property type="entry name" value="CheY-like"/>
    <property type="match status" value="1"/>
</dbReference>
<evidence type="ECO:0000259" key="3">
    <source>
        <dbReference type="PROSITE" id="PS50110"/>
    </source>
</evidence>
<dbReference type="InterPro" id="IPR052016">
    <property type="entry name" value="Bact_Sigma-Reg"/>
</dbReference>
<dbReference type="GO" id="GO:0000160">
    <property type="term" value="P:phosphorelay signal transduction system"/>
    <property type="evidence" value="ECO:0007669"/>
    <property type="project" value="InterPro"/>
</dbReference>
<dbReference type="InterPro" id="IPR001789">
    <property type="entry name" value="Sig_transdc_resp-reg_receiver"/>
</dbReference>
<dbReference type="Pfam" id="PF07228">
    <property type="entry name" value="SpoIIE"/>
    <property type="match status" value="1"/>
</dbReference>
<dbReference type="Proteomes" id="UP000035444">
    <property type="component" value="Unassembled WGS sequence"/>
</dbReference>
<sequence>MVPTEEIELLRYKSKILVVDDNELICRFISTLLSKAGFCDVKFVLSGKAALEIIEDEKPACVISDIEMPEMNGFQLLEILKSNILTKDIPVLVITAHDDRENRNEVLGHGASTVLSKPIDSPLLVNLVTSILDRKNLLDLLSLYHERLSLELELATDMQVDLLPDKEQTNKIKEKYNVNIEGHFQPSSELGGDLWYVKELNATQFMFFLADFSGHGISASINTFRLNTLLNKINVPSKKPSDFLSVINNELCQIMPIGQFCTLLCIKVDVKENTITYSGAAAPPFICITEDTMTLCDVSGIPLGIQENNTYNEHSLNFSKNSALFAYSDALYETKFRNNHPLGIEGVYQLVEEIKEKKSANLMQNILDHFYLEVDRSRLTDDLTTVLITR</sequence>
<accession>A0A0H2MF60</accession>
<dbReference type="Gene3D" id="3.40.50.2300">
    <property type="match status" value="1"/>
</dbReference>